<dbReference type="PROSITE" id="PS51318">
    <property type="entry name" value="TAT"/>
    <property type="match status" value="1"/>
</dbReference>
<dbReference type="OrthoDB" id="9803988at2"/>
<comment type="subcellular location">
    <subcellularLocation>
        <location evidence="1">Periplasm</location>
    </subcellularLocation>
</comment>
<dbReference type="CDD" id="cd08513">
    <property type="entry name" value="PBP2_thermophilic_Hb8_like"/>
    <property type="match status" value="1"/>
</dbReference>
<protein>
    <submittedName>
        <fullName evidence="6">ABC transporter substrate-binding protein</fullName>
    </submittedName>
</protein>
<dbReference type="GO" id="GO:1904680">
    <property type="term" value="F:peptide transmembrane transporter activity"/>
    <property type="evidence" value="ECO:0007669"/>
    <property type="project" value="TreeGrafter"/>
</dbReference>
<name>A0A512DPD9_9PROT</name>
<reference evidence="6 7" key="1">
    <citation type="submission" date="2019-07" db="EMBL/GenBank/DDBJ databases">
        <title>Whole genome shotgun sequence of Skermanella aerolata NBRC 106429.</title>
        <authorList>
            <person name="Hosoyama A."/>
            <person name="Uohara A."/>
            <person name="Ohji S."/>
            <person name="Ichikawa N."/>
        </authorList>
    </citation>
    <scope>NUCLEOTIDE SEQUENCE [LARGE SCALE GENOMIC DNA]</scope>
    <source>
        <strain evidence="6 7">NBRC 106429</strain>
    </source>
</reference>
<dbReference type="EMBL" id="BJYZ01000009">
    <property type="protein sequence ID" value="GEO38345.1"/>
    <property type="molecule type" value="Genomic_DNA"/>
</dbReference>
<dbReference type="Gene3D" id="3.90.76.10">
    <property type="entry name" value="Dipeptide-binding Protein, Domain 1"/>
    <property type="match status" value="1"/>
</dbReference>
<dbReference type="Proteomes" id="UP000321523">
    <property type="component" value="Unassembled WGS sequence"/>
</dbReference>
<evidence type="ECO:0000256" key="3">
    <source>
        <dbReference type="ARBA" id="ARBA00022729"/>
    </source>
</evidence>
<proteinExistence type="inferred from homology"/>
<dbReference type="PIRSF" id="PIRSF002741">
    <property type="entry name" value="MppA"/>
    <property type="match status" value="1"/>
</dbReference>
<comment type="caution">
    <text evidence="6">The sequence shown here is derived from an EMBL/GenBank/DDBJ whole genome shotgun (WGS) entry which is preliminary data.</text>
</comment>
<dbReference type="GO" id="GO:0030288">
    <property type="term" value="C:outer membrane-bounded periplasmic space"/>
    <property type="evidence" value="ECO:0007669"/>
    <property type="project" value="UniProtKB-ARBA"/>
</dbReference>
<keyword evidence="3" id="KW-0732">Signal</keyword>
<dbReference type="GO" id="GO:0015833">
    <property type="term" value="P:peptide transport"/>
    <property type="evidence" value="ECO:0007669"/>
    <property type="project" value="TreeGrafter"/>
</dbReference>
<dbReference type="AlphaFoldDB" id="A0A512DPD9"/>
<evidence type="ECO:0000259" key="5">
    <source>
        <dbReference type="Pfam" id="PF00496"/>
    </source>
</evidence>
<evidence type="ECO:0000256" key="2">
    <source>
        <dbReference type="ARBA" id="ARBA00005695"/>
    </source>
</evidence>
<keyword evidence="4" id="KW-0812">Transmembrane</keyword>
<dbReference type="InterPro" id="IPR039424">
    <property type="entry name" value="SBP_5"/>
</dbReference>
<evidence type="ECO:0000313" key="6">
    <source>
        <dbReference type="EMBL" id="GEO38345.1"/>
    </source>
</evidence>
<dbReference type="Pfam" id="PF00496">
    <property type="entry name" value="SBP_bac_5"/>
    <property type="match status" value="1"/>
</dbReference>
<feature type="domain" description="Solute-binding protein family 5" evidence="5">
    <location>
        <begin position="98"/>
        <end position="469"/>
    </location>
</feature>
<keyword evidence="4" id="KW-1133">Transmembrane helix</keyword>
<dbReference type="Gene3D" id="3.40.190.10">
    <property type="entry name" value="Periplasmic binding protein-like II"/>
    <property type="match status" value="1"/>
</dbReference>
<dbReference type="SUPFAM" id="SSF53850">
    <property type="entry name" value="Periplasmic binding protein-like II"/>
    <property type="match status" value="1"/>
</dbReference>
<dbReference type="GO" id="GO:0043190">
    <property type="term" value="C:ATP-binding cassette (ABC) transporter complex"/>
    <property type="evidence" value="ECO:0007669"/>
    <property type="project" value="InterPro"/>
</dbReference>
<evidence type="ECO:0000313" key="7">
    <source>
        <dbReference type="Proteomes" id="UP000321523"/>
    </source>
</evidence>
<dbReference type="RefSeq" id="WP_147040369.1">
    <property type="nucleotide sequence ID" value="NZ_BJYZ01000009.1"/>
</dbReference>
<sequence length="562" mass="62260">MSGCSDDNNTDSFLNPTRRQLLAFGLAGAAAAWMGPVLGWVPGAEAAGPPAKPTGQAIVGLSQEPTVFNPLMLHIEVDEAVYFNLFSGLWRVDPKGNFTPDLASEIPSLENGGISADGLTWRIKLRDGIKWHDGTPFTAEDVKFNIELINNPNFRAGRRAGHELVKDIKVVSPTELTWRMEKAYAPYQAILSWTFFVPKHILEKEADPNTSSFNNKPIGTGPFKWVERVPGDHITLAANTTYHGGGPYLERLVIKYIPDMTVLYTQFRTGDIDYIGLQGISPDHYDEAKGLAQRDVMPVPQPFIENIAFNLGLPVFQDRAVREALYYGMDKQSIIEAIYYGLPKESESFLPAQSWAFNPDLPKHSYDPAKARKILDDAGWVVGSGGVREKNGVRLEFVNSTTAGNHVREQAQQLLQQNWMEIGAKMSISNLPAAVMWGEYWMMSKFETAMVGIGFMIGPDPDATDFFASRSIGAQGGAGQNTTQYASKDVDTLLQEGAATVDQDKRKTVYQKMQTVTRHDLPYLPIFQYAMVSGTKAGLAGFTPNVNVQENCWNANTWYWAN</sequence>
<evidence type="ECO:0000256" key="4">
    <source>
        <dbReference type="SAM" id="Phobius"/>
    </source>
</evidence>
<dbReference type="InterPro" id="IPR030678">
    <property type="entry name" value="Peptide/Ni-bd"/>
</dbReference>
<accession>A0A512DPD9</accession>
<evidence type="ECO:0000256" key="1">
    <source>
        <dbReference type="ARBA" id="ARBA00004418"/>
    </source>
</evidence>
<keyword evidence="7" id="KW-1185">Reference proteome</keyword>
<organism evidence="6 7">
    <name type="scientific">Skermanella aerolata</name>
    <dbReference type="NCBI Taxonomy" id="393310"/>
    <lineage>
        <taxon>Bacteria</taxon>
        <taxon>Pseudomonadati</taxon>
        <taxon>Pseudomonadota</taxon>
        <taxon>Alphaproteobacteria</taxon>
        <taxon>Rhodospirillales</taxon>
        <taxon>Azospirillaceae</taxon>
        <taxon>Skermanella</taxon>
    </lineage>
</organism>
<dbReference type="PANTHER" id="PTHR30290">
    <property type="entry name" value="PERIPLASMIC BINDING COMPONENT OF ABC TRANSPORTER"/>
    <property type="match status" value="1"/>
</dbReference>
<dbReference type="InterPro" id="IPR000914">
    <property type="entry name" value="SBP_5_dom"/>
</dbReference>
<feature type="transmembrane region" description="Helical" evidence="4">
    <location>
        <begin position="21"/>
        <end position="41"/>
    </location>
</feature>
<comment type="similarity">
    <text evidence="2">Belongs to the bacterial solute-binding protein 5 family.</text>
</comment>
<dbReference type="Gene3D" id="3.10.105.10">
    <property type="entry name" value="Dipeptide-binding Protein, Domain 3"/>
    <property type="match status" value="1"/>
</dbReference>
<dbReference type="PANTHER" id="PTHR30290:SF38">
    <property type="entry name" value="D,D-DIPEPTIDE-BINDING PERIPLASMIC PROTEIN DDPA-RELATED"/>
    <property type="match status" value="1"/>
</dbReference>
<dbReference type="InterPro" id="IPR006311">
    <property type="entry name" value="TAT_signal"/>
</dbReference>
<gene>
    <name evidence="6" type="ORF">SAE02_24930</name>
</gene>
<keyword evidence="4" id="KW-0472">Membrane</keyword>